<dbReference type="HOGENOM" id="CLU_1854905_0_0_1"/>
<proteinExistence type="predicted"/>
<sequence length="138" mass="15642">MNPQELTIQNVIEYVNSIVVKSKRAAARWHNVPQTTLQGRRAGQQPHVMAHQHQQRLTPEQEQFLVPHFIAGNPRVASIVGRTIENARTTSANYETLDIQYEDTWNMDETRVVLEVCTNTRVLASSSKKKAYVALFGA</sequence>
<dbReference type="AlphaFoldDB" id="W7E0L4"/>
<evidence type="ECO:0000313" key="2">
    <source>
        <dbReference type="Proteomes" id="UP000054337"/>
    </source>
</evidence>
<dbReference type="EMBL" id="KI968949">
    <property type="protein sequence ID" value="EUN20574.1"/>
    <property type="molecule type" value="Genomic_DNA"/>
</dbReference>
<protein>
    <recommendedName>
        <fullName evidence="3">HTH psq-type domain-containing protein</fullName>
    </recommendedName>
</protein>
<gene>
    <name evidence="1" type="ORF">COCVIDRAFT_43219</name>
</gene>
<dbReference type="GeneID" id="26257488"/>
<keyword evidence="2" id="KW-1185">Reference proteome</keyword>
<evidence type="ECO:0000313" key="1">
    <source>
        <dbReference type="EMBL" id="EUN20574.1"/>
    </source>
</evidence>
<accession>W7E0L4</accession>
<dbReference type="Proteomes" id="UP000054337">
    <property type="component" value="Unassembled WGS sequence"/>
</dbReference>
<evidence type="ECO:0008006" key="3">
    <source>
        <dbReference type="Google" id="ProtNLM"/>
    </source>
</evidence>
<organism evidence="1 2">
    <name type="scientific">Bipolaris victoriae (strain FI3)</name>
    <name type="common">Victoria blight of oats agent</name>
    <name type="synonym">Cochliobolus victoriae</name>
    <dbReference type="NCBI Taxonomy" id="930091"/>
    <lineage>
        <taxon>Eukaryota</taxon>
        <taxon>Fungi</taxon>
        <taxon>Dikarya</taxon>
        <taxon>Ascomycota</taxon>
        <taxon>Pezizomycotina</taxon>
        <taxon>Dothideomycetes</taxon>
        <taxon>Pleosporomycetidae</taxon>
        <taxon>Pleosporales</taxon>
        <taxon>Pleosporineae</taxon>
        <taxon>Pleosporaceae</taxon>
        <taxon>Bipolaris</taxon>
    </lineage>
</organism>
<dbReference type="RefSeq" id="XP_014550148.1">
    <property type="nucleotide sequence ID" value="XM_014694662.1"/>
</dbReference>
<name>W7E0L4_BIPV3</name>
<dbReference type="OrthoDB" id="3923740at2759"/>
<reference evidence="1 2" key="1">
    <citation type="journal article" date="2013" name="PLoS Genet.">
        <title>Comparative genome structure, secondary metabolite, and effector coding capacity across Cochliobolus pathogens.</title>
        <authorList>
            <person name="Condon B.J."/>
            <person name="Leng Y."/>
            <person name="Wu D."/>
            <person name="Bushley K.E."/>
            <person name="Ohm R.A."/>
            <person name="Otillar R."/>
            <person name="Martin J."/>
            <person name="Schackwitz W."/>
            <person name="Grimwood J."/>
            <person name="MohdZainudin N."/>
            <person name="Xue C."/>
            <person name="Wang R."/>
            <person name="Manning V.A."/>
            <person name="Dhillon B."/>
            <person name="Tu Z.J."/>
            <person name="Steffenson B.J."/>
            <person name="Salamov A."/>
            <person name="Sun H."/>
            <person name="Lowry S."/>
            <person name="LaButti K."/>
            <person name="Han J."/>
            <person name="Copeland A."/>
            <person name="Lindquist E."/>
            <person name="Barry K."/>
            <person name="Schmutz J."/>
            <person name="Baker S.E."/>
            <person name="Ciuffetti L.M."/>
            <person name="Grigoriev I.V."/>
            <person name="Zhong S."/>
            <person name="Turgeon B.G."/>
        </authorList>
    </citation>
    <scope>NUCLEOTIDE SEQUENCE [LARGE SCALE GENOMIC DNA]</scope>
    <source>
        <strain evidence="1 2">FI3</strain>
    </source>
</reference>